<feature type="domain" description="EGF-like" evidence="11">
    <location>
        <begin position="122"/>
        <end position="158"/>
    </location>
</feature>
<feature type="disulfide bond" evidence="6">
    <location>
        <begin position="428"/>
        <end position="437"/>
    </location>
</feature>
<dbReference type="FunFam" id="2.10.25.10:FF:000321">
    <property type="entry name" value="Protein delta homolog 1"/>
    <property type="match status" value="1"/>
</dbReference>
<dbReference type="PRINTS" id="PR01983">
    <property type="entry name" value="NOTCH"/>
</dbReference>
<dbReference type="PROSITE" id="PS00022">
    <property type="entry name" value="EGF_1"/>
    <property type="match status" value="23"/>
</dbReference>
<dbReference type="FunFam" id="2.10.25.10:FF:000066">
    <property type="entry name" value="FAT atypical cadherin 4"/>
    <property type="match status" value="2"/>
</dbReference>
<feature type="disulfide bond" evidence="6">
    <location>
        <begin position="224"/>
        <end position="233"/>
    </location>
</feature>
<feature type="domain" description="EGF-like" evidence="11">
    <location>
        <begin position="511"/>
        <end position="551"/>
    </location>
</feature>
<dbReference type="FunFam" id="2.10.25.10:FF:000143">
    <property type="entry name" value="Protein crumbs 1"/>
    <property type="match status" value="1"/>
</dbReference>
<feature type="disulfide bond" evidence="6">
    <location>
        <begin position="1477"/>
        <end position="1486"/>
    </location>
</feature>
<evidence type="ECO:0000256" key="1">
    <source>
        <dbReference type="ARBA" id="ARBA00022536"/>
    </source>
</evidence>
<proteinExistence type="predicted"/>
<dbReference type="InterPro" id="IPR013320">
    <property type="entry name" value="ConA-like_dom_sf"/>
</dbReference>
<keyword evidence="13" id="KW-1185">Reference proteome</keyword>
<feature type="disulfide bond" evidence="6">
    <location>
        <begin position="186"/>
        <end position="195"/>
    </location>
</feature>
<feature type="domain" description="EGF-like" evidence="11">
    <location>
        <begin position="1183"/>
        <end position="1219"/>
    </location>
</feature>
<feature type="domain" description="EGF-like" evidence="11">
    <location>
        <begin position="356"/>
        <end position="392"/>
    </location>
</feature>
<feature type="domain" description="EGF-like" evidence="11">
    <location>
        <begin position="1527"/>
        <end position="1564"/>
    </location>
</feature>
<dbReference type="GO" id="GO:0005509">
    <property type="term" value="F:calcium ion binding"/>
    <property type="evidence" value="ECO:0007669"/>
    <property type="project" value="InterPro"/>
</dbReference>
<dbReference type="InterPro" id="IPR018097">
    <property type="entry name" value="EGF_Ca-bd_CS"/>
</dbReference>
<evidence type="ECO:0000313" key="12">
    <source>
        <dbReference type="EMBL" id="KAK5980083.1"/>
    </source>
</evidence>
<feature type="chain" id="PRO_5042835581" evidence="9">
    <location>
        <begin position="18"/>
        <end position="1729"/>
    </location>
</feature>
<keyword evidence="1 6" id="KW-0245">EGF-like domain</keyword>
<feature type="domain" description="EGF-like" evidence="11">
    <location>
        <begin position="723"/>
        <end position="759"/>
    </location>
</feature>
<feature type="domain" description="EGF-like" evidence="11">
    <location>
        <begin position="1489"/>
        <end position="1525"/>
    </location>
</feature>
<feature type="disulfide bond" evidence="6">
    <location>
        <begin position="1209"/>
        <end position="1218"/>
    </location>
</feature>
<dbReference type="InterPro" id="IPR000742">
    <property type="entry name" value="EGF"/>
</dbReference>
<feature type="disulfide bond" evidence="6">
    <location>
        <begin position="1645"/>
        <end position="1654"/>
    </location>
</feature>
<feature type="disulfide bond" evidence="6">
    <location>
        <begin position="1326"/>
        <end position="1335"/>
    </location>
</feature>
<dbReference type="InterPro" id="IPR051022">
    <property type="entry name" value="Notch_Cell-Fate_Det"/>
</dbReference>
<evidence type="ECO:0000256" key="9">
    <source>
        <dbReference type="SAM" id="SignalP"/>
    </source>
</evidence>
<protein>
    <submittedName>
        <fullName evidence="12">Uncharacterized protein</fullName>
    </submittedName>
</protein>
<dbReference type="SUPFAM" id="SSF57184">
    <property type="entry name" value="Growth factor receptor domain"/>
    <property type="match status" value="1"/>
</dbReference>
<feature type="domain" description="EGF-like" evidence="11">
    <location>
        <begin position="1615"/>
        <end position="1655"/>
    </location>
</feature>
<keyword evidence="8" id="KW-0472">Membrane</keyword>
<feature type="domain" description="EGF-like" evidence="11">
    <location>
        <begin position="1260"/>
        <end position="1296"/>
    </location>
</feature>
<evidence type="ECO:0000259" key="10">
    <source>
        <dbReference type="PROSITE" id="PS50025"/>
    </source>
</evidence>
<feature type="domain" description="EGF-like" evidence="11">
    <location>
        <begin position="398"/>
        <end position="438"/>
    </location>
</feature>
<keyword evidence="2 9" id="KW-0732">Signal</keyword>
<feature type="domain" description="EGF-like" evidence="11">
    <location>
        <begin position="198"/>
        <end position="234"/>
    </location>
</feature>
<keyword evidence="3" id="KW-0677">Repeat</keyword>
<feature type="domain" description="EGF-like" evidence="11">
    <location>
        <begin position="274"/>
        <end position="310"/>
    </location>
</feature>
<dbReference type="GO" id="GO:0045197">
    <property type="term" value="P:establishment or maintenance of epithelial cell apical/basal polarity"/>
    <property type="evidence" value="ECO:0007669"/>
    <property type="project" value="TreeGrafter"/>
</dbReference>
<feature type="disulfide bond" evidence="7">
    <location>
        <begin position="694"/>
        <end position="721"/>
    </location>
</feature>
<dbReference type="GO" id="GO:0007157">
    <property type="term" value="P:heterophilic cell-cell adhesion via plasma membrane cell adhesion molecules"/>
    <property type="evidence" value="ECO:0007669"/>
    <property type="project" value="TreeGrafter"/>
</dbReference>
<evidence type="ECO:0000256" key="8">
    <source>
        <dbReference type="SAM" id="Phobius"/>
    </source>
</evidence>
<dbReference type="Gene3D" id="2.60.120.200">
    <property type="match status" value="3"/>
</dbReference>
<dbReference type="CDD" id="cd00110">
    <property type="entry name" value="LamG"/>
    <property type="match status" value="3"/>
</dbReference>
<feature type="domain" description="EGF-like" evidence="11">
    <location>
        <begin position="1338"/>
        <end position="1374"/>
    </location>
</feature>
<feature type="domain" description="EGF-like" evidence="11">
    <location>
        <begin position="1414"/>
        <end position="1450"/>
    </location>
</feature>
<keyword evidence="4 6" id="KW-1015">Disulfide bond</keyword>
<feature type="disulfide bond" evidence="6">
    <location>
        <begin position="27"/>
        <end position="44"/>
    </location>
</feature>
<feature type="disulfide bond" evidence="6">
    <location>
        <begin position="1515"/>
        <end position="1524"/>
    </location>
</feature>
<dbReference type="Pfam" id="PF02210">
    <property type="entry name" value="Laminin_G_2"/>
    <property type="match status" value="2"/>
</dbReference>
<dbReference type="SUPFAM" id="SSF57196">
    <property type="entry name" value="EGF/Laminin"/>
    <property type="match status" value="16"/>
</dbReference>
<feature type="domain" description="Laminin G" evidence="10">
    <location>
        <begin position="555"/>
        <end position="721"/>
    </location>
</feature>
<dbReference type="FunFam" id="2.10.25.10:FF:000007">
    <property type="entry name" value="Delta-like protein"/>
    <property type="match status" value="1"/>
</dbReference>
<evidence type="ECO:0000256" key="7">
    <source>
        <dbReference type="PROSITE-ProRule" id="PRU00122"/>
    </source>
</evidence>
<feature type="domain" description="EGF-like" evidence="11">
    <location>
        <begin position="955"/>
        <end position="991"/>
    </location>
</feature>
<feature type="domain" description="EGF-like" evidence="11">
    <location>
        <begin position="18"/>
        <end position="56"/>
    </location>
</feature>
<sequence>MRLIPLLTCLFFSSAWGEERECASNICLNGGTCLVDDISRRFSCRCPPGFSGSLCQEACALQCANGVCVKGTLGKEQCQCTQGWSGALCEVSGSSLEGCTRTEDCGIGERCIENDRGLKICARDPCETRPCKNNATCVADNDSFQCICRTGFAGKLCDSDINECELMPCQHGGTCINVEGSFECLCEAGYSGSQCENEAVTCAASPCLNQGTCIDTQNGFYCICPYGFEGKTCQNEKTTSMCKCPDPKHKCTLVDGKPTCSCPQGFAGPKCEESVRGCESEPCRNGGRCQSIPGGFRCYCSPEYGGENCDKAIKCLVEGSYCLNGGRCVRGLSANHCECSANFTGTHCERSTVIPSQGPCDSDSCQNGGICHADGTTATCECPPGFLGKDCSEQQATTSSSCTTNPCLNGGTCQPIGDPLEDGFLCSCPERFEGNLCERATEWQSSVEEVTLLSTDTVTLMPTEAVSTISTSHPPQIGCDLCVHSDKCVESSSGALCICRSGYQGLLCDQPGEPCDSVSCTRPLVCHPIIAADGIRTTCRCPTGWTGPKCLQNTAVSFNENSLFIHQSPSIMIGSSSGPVPYVISFAMRTTVPTVHIASGENIFGQQLFSISLTGGQLVVTVHSTTFNKLIPFNVNDGTWYTLRLEKSDQDVLFSVVNEDGYQLLSTSLPRMTTFDVFATRVGKIGDSEYFVGCLADFSLDDGNAIDLAMSSRGTGILHGCKHEVQCSKNPCLNGGSCLDFWTHSSCMCTPPFLPPLCMNSLPPSTFGHLNKTSFAELTIPPEMSQNLRFSTAIQVIVRSNRPNGTVLFLGETGDELATFMSISLVDGHVVVRSRAGGKTVHELKSHRLVADNKDHIIRVRRQRRQVKLEIDGVLDTEGTIPSRFDHPLFAERLQLSSTRNVTADAFTNDIAFKGSLQDIRINEKSIVLHEPMTFTVERIGDVANLENVLEGTISDDVCSMAEQCVHGFCQNTFNDFECRCEKGYFGRRCERKDHCLDSPCPTGGECENFGDGYICTSPVTLKPVSVVTFRMLKFFETSSVVKLSIRTHSEDGHILTLKSQEKSITLSLTNGQPVVTGAIPVPIRKTIADGQWHTLELNDNVLYVDSASYGLPETSQLPSTIHPTSLEFGAVDGPSFDGCLKDITIGDLPRLSFYEHDENGELGNVTSWVIDKRVKVATSCLTSQQCGQASPCIRGECRDLWNAYACECPHGFEGRHCEVKRDECSRTECGRGQCVNGVNGARARCRCDSGFTGEACDVEIDLCSLIPCKNGGLCTSANGSYTCECKSEWTGKSCDIREQSVCSDTTCKNGGICEANAGGGIKCSCRPGFFGRFCEERIDPCESRPCVHGYCQPSASDDFECECEEGYSGKTCSILSNMCSESSCNGRGHCTPVWNATMCTCDKRWRGVACTHLVDECLSIPCENDGTCETTEQGFKCHCKKYYLGDRCELQGTCLTHPCERGECIQLSYDSHSCSCPKGYEGARCETRIDYCKRNHCLNGGTCESLIGAHKCHCINGFTGANCETDIDECLLGFCANGAKCNDRIADYECICDGTGFSGKNCTIDINECSVASNCVNGQCTNTRGGYRCDCENGFIGSRCTVRDPCRPDSFNRTTHTCVHGVCINPVVKIDSAGRETAMHECKCMRGYTGSQCTTQVSERKMLGVSYVLGPMAAVLTVLTILGCVLLAFVFRGKRALHGHYSPSHQERNGARLQMNSMVKLPPEERLI</sequence>
<keyword evidence="8" id="KW-1133">Transmembrane helix</keyword>
<evidence type="ECO:0000256" key="3">
    <source>
        <dbReference type="ARBA" id="ARBA00022737"/>
    </source>
</evidence>
<dbReference type="InterPro" id="IPR001881">
    <property type="entry name" value="EGF-like_Ca-bd_dom"/>
</dbReference>
<dbReference type="FunFam" id="2.10.25.10:FF:000125">
    <property type="entry name" value="Neurogenic locus notch protein-like"/>
    <property type="match status" value="1"/>
</dbReference>
<dbReference type="CDD" id="cd00054">
    <property type="entry name" value="EGF_CA"/>
    <property type="match status" value="12"/>
</dbReference>
<dbReference type="InterPro" id="IPR013032">
    <property type="entry name" value="EGF-like_CS"/>
</dbReference>
<dbReference type="PANTHER" id="PTHR24049">
    <property type="entry name" value="CRUMBS FAMILY MEMBER"/>
    <property type="match status" value="1"/>
</dbReference>
<comment type="caution">
    <text evidence="12">The sequence shown here is derived from an EMBL/GenBank/DDBJ whole genome shotgun (WGS) entry which is preliminary data.</text>
</comment>
<dbReference type="SMART" id="SM00282">
    <property type="entry name" value="LamG"/>
    <property type="match status" value="3"/>
</dbReference>
<feature type="domain" description="EGF-like" evidence="11">
    <location>
        <begin position="160"/>
        <end position="196"/>
    </location>
</feature>
<feature type="domain" description="EGF-like" evidence="11">
    <location>
        <begin position="1451"/>
        <end position="1487"/>
    </location>
</feature>
<feature type="signal peptide" evidence="9">
    <location>
        <begin position="1"/>
        <end position="17"/>
    </location>
</feature>
<keyword evidence="5" id="KW-0325">Glycoprotein</keyword>
<accession>A0AAN8G3J6</accession>
<dbReference type="EMBL" id="WIXE01007861">
    <property type="protein sequence ID" value="KAK5980083.1"/>
    <property type="molecule type" value="Genomic_DNA"/>
</dbReference>
<feature type="disulfide bond" evidence="6">
    <location>
        <begin position="1440"/>
        <end position="1449"/>
    </location>
</feature>
<feature type="disulfide bond" evidence="6">
    <location>
        <begin position="1286"/>
        <end position="1295"/>
    </location>
</feature>
<feature type="disulfide bond" evidence="6">
    <location>
        <begin position="1364"/>
        <end position="1373"/>
    </location>
</feature>
<reference evidence="12 13" key="1">
    <citation type="submission" date="2019-10" db="EMBL/GenBank/DDBJ databases">
        <title>Assembly and Annotation for the nematode Trichostrongylus colubriformis.</title>
        <authorList>
            <person name="Martin J."/>
        </authorList>
    </citation>
    <scope>NUCLEOTIDE SEQUENCE [LARGE SCALE GENOMIC DNA]</scope>
    <source>
        <strain evidence="12">G859</strain>
        <tissue evidence="12">Whole worm</tissue>
    </source>
</reference>
<feature type="disulfide bond" evidence="6">
    <location>
        <begin position="1402"/>
        <end position="1411"/>
    </location>
</feature>
<dbReference type="InterPro" id="IPR049883">
    <property type="entry name" value="NOTCH1_EGF-like"/>
</dbReference>
<feature type="domain" description="EGF-like" evidence="11">
    <location>
        <begin position="1299"/>
        <end position="1336"/>
    </location>
</feature>
<feature type="disulfide bond" evidence="6">
    <location>
        <begin position="1455"/>
        <end position="1465"/>
    </location>
</feature>
<dbReference type="SMART" id="SM00181">
    <property type="entry name" value="EGF"/>
    <property type="match status" value="26"/>
</dbReference>
<evidence type="ECO:0000313" key="13">
    <source>
        <dbReference type="Proteomes" id="UP001331761"/>
    </source>
</evidence>
<feature type="disulfide bond" evidence="6">
    <location>
        <begin position="339"/>
        <end position="348"/>
    </location>
</feature>
<feature type="transmembrane region" description="Helical" evidence="8">
    <location>
        <begin position="1668"/>
        <end position="1692"/>
    </location>
</feature>
<dbReference type="Gene3D" id="2.10.25.10">
    <property type="entry name" value="Laminin"/>
    <property type="match status" value="22"/>
</dbReference>
<feature type="disulfide bond" evidence="6">
    <location>
        <begin position="541"/>
        <end position="550"/>
    </location>
</feature>
<keyword evidence="8" id="KW-0812">Transmembrane</keyword>
<dbReference type="PROSITE" id="PS50026">
    <property type="entry name" value="EGF_3"/>
    <property type="match status" value="24"/>
</dbReference>
<feature type="domain" description="EGF-like" evidence="11">
    <location>
        <begin position="311"/>
        <end position="349"/>
    </location>
</feature>
<evidence type="ECO:0000256" key="4">
    <source>
        <dbReference type="ARBA" id="ARBA00023157"/>
    </source>
</evidence>
<feature type="disulfide bond" evidence="6">
    <location>
        <begin position="148"/>
        <end position="157"/>
    </location>
</feature>
<dbReference type="PROSITE" id="PS01186">
    <property type="entry name" value="EGF_2"/>
    <property type="match status" value="18"/>
</dbReference>
<gene>
    <name evidence="12" type="ORF">GCK32_000184</name>
</gene>
<dbReference type="InterPro" id="IPR009030">
    <property type="entry name" value="Growth_fac_rcpt_cys_sf"/>
</dbReference>
<evidence type="ECO:0000256" key="6">
    <source>
        <dbReference type="PROSITE-ProRule" id="PRU00076"/>
    </source>
</evidence>
<feature type="disulfide bond" evidence="6">
    <location>
        <begin position="1342"/>
        <end position="1352"/>
    </location>
</feature>
<feature type="disulfide bond" evidence="6">
    <location>
        <begin position="1248"/>
        <end position="1257"/>
    </location>
</feature>
<feature type="disulfide bond" evidence="6">
    <location>
        <begin position="1592"/>
        <end position="1601"/>
    </location>
</feature>
<dbReference type="GO" id="GO:0005886">
    <property type="term" value="C:plasma membrane"/>
    <property type="evidence" value="ECO:0007669"/>
    <property type="project" value="TreeGrafter"/>
</dbReference>
<feature type="domain" description="EGF-like" evidence="11">
    <location>
        <begin position="1221"/>
        <end position="1258"/>
    </location>
</feature>
<dbReference type="PROSITE" id="PS50025">
    <property type="entry name" value="LAM_G_DOMAIN"/>
    <property type="match status" value="3"/>
</dbReference>
<feature type="disulfide bond" evidence="6">
    <location>
        <begin position="499"/>
        <end position="508"/>
    </location>
</feature>
<dbReference type="GO" id="GO:0032991">
    <property type="term" value="C:protein-containing complex"/>
    <property type="evidence" value="ECO:0007669"/>
    <property type="project" value="TreeGrafter"/>
</dbReference>
<dbReference type="Pfam" id="PF07645">
    <property type="entry name" value="EGF_CA"/>
    <property type="match status" value="1"/>
</dbReference>
<feature type="domain" description="Laminin G" evidence="10">
    <location>
        <begin position="1017"/>
        <end position="1181"/>
    </location>
</feature>
<feature type="disulfide bond" evidence="6">
    <location>
        <begin position="300"/>
        <end position="309"/>
    </location>
</feature>
<feature type="disulfide bond" evidence="6">
    <location>
        <begin position="749"/>
        <end position="758"/>
    </location>
</feature>
<dbReference type="InterPro" id="IPR000152">
    <property type="entry name" value="EGF-type_Asp/Asn_hydroxyl_site"/>
</dbReference>
<dbReference type="PROSITE" id="PS00010">
    <property type="entry name" value="ASX_HYDROXYL"/>
    <property type="match status" value="6"/>
</dbReference>
<feature type="disulfide bond" evidence="6">
    <location>
        <begin position="382"/>
        <end position="391"/>
    </location>
</feature>
<dbReference type="SMART" id="SM00179">
    <property type="entry name" value="EGF_CA"/>
    <property type="match status" value="20"/>
</dbReference>
<dbReference type="PROSITE" id="PS01187">
    <property type="entry name" value="EGF_CA"/>
    <property type="match status" value="2"/>
</dbReference>
<comment type="caution">
    <text evidence="6">Lacks conserved residue(s) required for the propagation of feature annotation.</text>
</comment>
<name>A0AAN8G3J6_TRICO</name>
<dbReference type="Proteomes" id="UP001331761">
    <property type="component" value="Unassembled WGS sequence"/>
</dbReference>
<feature type="disulfide bond" evidence="6">
    <location>
        <begin position="1225"/>
        <end position="1235"/>
    </location>
</feature>
<evidence type="ECO:0000259" key="11">
    <source>
        <dbReference type="PROSITE" id="PS50026"/>
    </source>
</evidence>
<feature type="domain" description="EGF-like" evidence="11">
    <location>
        <begin position="1566"/>
        <end position="1602"/>
    </location>
</feature>
<feature type="disulfide bond" evidence="6">
    <location>
        <begin position="46"/>
        <end position="55"/>
    </location>
</feature>
<feature type="domain" description="Laminin G" evidence="10">
    <location>
        <begin position="767"/>
        <end position="959"/>
    </location>
</feature>
<feature type="domain" description="EGF-like" evidence="11">
    <location>
        <begin position="1376"/>
        <end position="1412"/>
    </location>
</feature>
<organism evidence="12 13">
    <name type="scientific">Trichostrongylus colubriformis</name>
    <name type="common">Black scour worm</name>
    <dbReference type="NCBI Taxonomy" id="6319"/>
    <lineage>
        <taxon>Eukaryota</taxon>
        <taxon>Metazoa</taxon>
        <taxon>Ecdysozoa</taxon>
        <taxon>Nematoda</taxon>
        <taxon>Chromadorea</taxon>
        <taxon>Rhabditida</taxon>
        <taxon>Rhabditina</taxon>
        <taxon>Rhabditomorpha</taxon>
        <taxon>Strongyloidea</taxon>
        <taxon>Trichostrongylidae</taxon>
        <taxon>Trichostrongylus</taxon>
    </lineage>
</organism>
<feature type="disulfide bond" evidence="6">
    <location>
        <begin position="981"/>
        <end position="990"/>
    </location>
</feature>
<dbReference type="Pfam" id="PF00008">
    <property type="entry name" value="EGF"/>
    <property type="match status" value="8"/>
</dbReference>
<dbReference type="InterPro" id="IPR001791">
    <property type="entry name" value="Laminin_G"/>
</dbReference>
<dbReference type="PANTHER" id="PTHR24049:SF22">
    <property type="entry name" value="DROSOPHILA CRUMBS HOMOLOG"/>
    <property type="match status" value="1"/>
</dbReference>
<evidence type="ECO:0000256" key="5">
    <source>
        <dbReference type="ARBA" id="ARBA00023180"/>
    </source>
</evidence>
<evidence type="ECO:0000256" key="2">
    <source>
        <dbReference type="ARBA" id="ARBA00022729"/>
    </source>
</evidence>
<dbReference type="SUPFAM" id="SSF49899">
    <property type="entry name" value="Concanavalin A-like lectins/glucanases"/>
    <property type="match status" value="3"/>
</dbReference>
<dbReference type="Pfam" id="PF12661">
    <property type="entry name" value="hEGF"/>
    <property type="match status" value="4"/>
</dbReference>
<feature type="domain" description="EGF-like" evidence="11">
    <location>
        <begin position="475"/>
        <end position="509"/>
    </location>
</feature>